<evidence type="ECO:0000313" key="4">
    <source>
        <dbReference type="EMBL" id="AGF93616.1"/>
    </source>
</evidence>
<dbReference type="Gene3D" id="3.30.1330.10">
    <property type="entry name" value="PurM-like, N-terminal domain"/>
    <property type="match status" value="1"/>
</dbReference>
<comment type="similarity">
    <text evidence="1">Belongs to the HypE family.</text>
</comment>
<dbReference type="SUPFAM" id="SSF55326">
    <property type="entry name" value="PurM N-terminal domain-like"/>
    <property type="match status" value="1"/>
</dbReference>
<dbReference type="GO" id="GO:0051604">
    <property type="term" value="P:protein maturation"/>
    <property type="evidence" value="ECO:0007669"/>
    <property type="project" value="TreeGrafter"/>
</dbReference>
<evidence type="ECO:0000256" key="1">
    <source>
        <dbReference type="ARBA" id="ARBA00006243"/>
    </source>
</evidence>
<dbReference type="PIRSF" id="PIRSF005644">
    <property type="entry name" value="Hdrgns_mtr_HypE"/>
    <property type="match status" value="1"/>
</dbReference>
<dbReference type="InterPro" id="IPR036921">
    <property type="entry name" value="PurM-like_N_sf"/>
</dbReference>
<dbReference type="PANTHER" id="PTHR30303:SF4">
    <property type="entry name" value="HYDROGENASE EXPRESSION_FORMATION PROTEIN HYPE"/>
    <property type="match status" value="1"/>
</dbReference>
<dbReference type="PANTHER" id="PTHR30303">
    <property type="entry name" value="HYDROGENASE ISOENZYMES FORMATION PROTEIN HYPE"/>
    <property type="match status" value="1"/>
</dbReference>
<dbReference type="AlphaFoldDB" id="M1P2H7"/>
<evidence type="ECO:0000259" key="3">
    <source>
        <dbReference type="Pfam" id="PF02769"/>
    </source>
</evidence>
<accession>M1P2H7</accession>
<evidence type="ECO:0000259" key="2">
    <source>
        <dbReference type="Pfam" id="PF00586"/>
    </source>
</evidence>
<dbReference type="Pfam" id="PF02769">
    <property type="entry name" value="AIRS_C"/>
    <property type="match status" value="1"/>
</dbReference>
<dbReference type="EMBL" id="JX684100">
    <property type="protein sequence ID" value="AGF93616.1"/>
    <property type="molecule type" value="Genomic_DNA"/>
</dbReference>
<dbReference type="InterPro" id="IPR036676">
    <property type="entry name" value="PurM-like_C_sf"/>
</dbReference>
<dbReference type="CDD" id="cd06061">
    <property type="entry name" value="PurM-like1"/>
    <property type="match status" value="1"/>
</dbReference>
<reference evidence="4" key="1">
    <citation type="journal article" date="2013" name="Syst. Appl. Microbiol.">
        <title>New insights into the archaeal diversity of a hypersaline microbial mat obtained by a metagenomic approach.</title>
        <authorList>
            <person name="Lopez-Lopez A."/>
            <person name="Richter M."/>
            <person name="Pena A."/>
            <person name="Tamames J."/>
            <person name="Rossello-Mora R."/>
        </authorList>
    </citation>
    <scope>NUCLEOTIDE SEQUENCE</scope>
</reference>
<proteinExistence type="inferred from homology"/>
<dbReference type="InterPro" id="IPR010918">
    <property type="entry name" value="PurM-like_C_dom"/>
</dbReference>
<dbReference type="Gene3D" id="3.90.650.10">
    <property type="entry name" value="PurM-like C-terminal domain"/>
    <property type="match status" value="1"/>
</dbReference>
<dbReference type="InterPro" id="IPR011854">
    <property type="entry name" value="HypE"/>
</dbReference>
<feature type="domain" description="PurM-like N-terminal" evidence="2">
    <location>
        <begin position="30"/>
        <end position="135"/>
    </location>
</feature>
<dbReference type="InterPro" id="IPR016188">
    <property type="entry name" value="PurM-like_N"/>
</dbReference>
<dbReference type="Pfam" id="PF00586">
    <property type="entry name" value="AIRS"/>
    <property type="match status" value="1"/>
</dbReference>
<organism evidence="4">
    <name type="scientific">uncultured organism</name>
    <dbReference type="NCBI Taxonomy" id="155900"/>
    <lineage>
        <taxon>unclassified sequences</taxon>
        <taxon>environmental samples</taxon>
    </lineage>
</organism>
<protein>
    <submittedName>
        <fullName evidence="4">AIR synthase related protein domain protein</fullName>
    </submittedName>
</protein>
<feature type="domain" description="PurM-like C-terminal" evidence="3">
    <location>
        <begin position="146"/>
        <end position="273"/>
    </location>
</feature>
<sequence length="312" mass="34383">MPKLDQSMMSNLFFDKEIKDDRVVVGPSYGEDAAVLEFKDEYLVAHPDPISGAVKNIGWLSINISANDIAVTGAEPRWAMPSLQIPEKFDQNKVERIIEDMYNAAGELGVNLIGGHTETVKGIQRPLVTTAMMGVTERPVLTRGSEPGDKIVQVNDAAIEGTWILVSDFEDELLKKGLNREAVEEVKGWSRDISVVKNALKINKTATSMHDPTEGGILQGIYEMAKCSKNDFVVDEEISFRPETLKVCDILDIDPKKLISSGCLLATIPEEREVIEGDVIGHVESGSGNTVYMGEEVEEVTEDELFRITSEI</sequence>
<gene>
    <name evidence="4" type="ORF">FLSS-14_0012</name>
</gene>
<dbReference type="SUPFAM" id="SSF56042">
    <property type="entry name" value="PurM C-terminal domain-like"/>
    <property type="match status" value="1"/>
</dbReference>
<name>M1P2H7_9ZZZZ</name>